<dbReference type="CDD" id="cd04301">
    <property type="entry name" value="NAT_SF"/>
    <property type="match status" value="1"/>
</dbReference>
<dbReference type="eggNOG" id="ENOG502SQN4">
    <property type="taxonomic scope" value="Eukaryota"/>
</dbReference>
<keyword evidence="3" id="KW-1185">Reference proteome</keyword>
<dbReference type="EMBL" id="HF935340">
    <property type="protein sequence ID" value="CCX07191.1"/>
    <property type="molecule type" value="Genomic_DNA"/>
</dbReference>
<dbReference type="PROSITE" id="PS51186">
    <property type="entry name" value="GNAT"/>
    <property type="match status" value="1"/>
</dbReference>
<name>U4KYW7_PYROM</name>
<organism evidence="2 3">
    <name type="scientific">Pyronema omphalodes (strain CBS 100304)</name>
    <name type="common">Pyronema confluens</name>
    <dbReference type="NCBI Taxonomy" id="1076935"/>
    <lineage>
        <taxon>Eukaryota</taxon>
        <taxon>Fungi</taxon>
        <taxon>Dikarya</taxon>
        <taxon>Ascomycota</taxon>
        <taxon>Pezizomycotina</taxon>
        <taxon>Pezizomycetes</taxon>
        <taxon>Pezizales</taxon>
        <taxon>Pyronemataceae</taxon>
        <taxon>Pyronema</taxon>
    </lineage>
</organism>
<feature type="domain" description="N-acetyltransferase" evidence="1">
    <location>
        <begin position="87"/>
        <end position="233"/>
    </location>
</feature>
<dbReference type="PANTHER" id="PTHR42791:SF16">
    <property type="entry name" value="N-ACETYLTRANSFERASE DOMAIN-CONTAINING PROTEIN"/>
    <property type="match status" value="1"/>
</dbReference>
<accession>U4KYW7</accession>
<dbReference type="STRING" id="1076935.U4KYW7"/>
<protein>
    <recommendedName>
        <fullName evidence="1">N-acetyltransferase domain-containing protein</fullName>
    </recommendedName>
</protein>
<dbReference type="OrthoDB" id="410198at2759"/>
<dbReference type="PANTHER" id="PTHR42791">
    <property type="entry name" value="GNAT FAMILY ACETYLTRANSFERASE"/>
    <property type="match status" value="1"/>
</dbReference>
<dbReference type="InterPro" id="IPR000182">
    <property type="entry name" value="GNAT_dom"/>
</dbReference>
<reference evidence="2 3" key="1">
    <citation type="journal article" date="2013" name="PLoS Genet.">
        <title>The genome and development-dependent transcriptomes of Pyronema confluens: a window into fungal evolution.</title>
        <authorList>
            <person name="Traeger S."/>
            <person name="Altegoer F."/>
            <person name="Freitag M."/>
            <person name="Gabaldon T."/>
            <person name="Kempken F."/>
            <person name="Kumar A."/>
            <person name="Marcet-Houben M."/>
            <person name="Poggeler S."/>
            <person name="Stajich J.E."/>
            <person name="Nowrousian M."/>
        </authorList>
    </citation>
    <scope>NUCLEOTIDE SEQUENCE [LARGE SCALE GENOMIC DNA]</scope>
    <source>
        <strain evidence="3">CBS 100304</strain>
        <tissue evidence="2">Vegetative mycelium</tissue>
    </source>
</reference>
<dbReference type="OMA" id="YGERWHA"/>
<dbReference type="InterPro" id="IPR052523">
    <property type="entry name" value="Trichothecene_AcTrans"/>
</dbReference>
<dbReference type="GO" id="GO:0016747">
    <property type="term" value="F:acyltransferase activity, transferring groups other than amino-acyl groups"/>
    <property type="evidence" value="ECO:0007669"/>
    <property type="project" value="InterPro"/>
</dbReference>
<evidence type="ECO:0000313" key="2">
    <source>
        <dbReference type="EMBL" id="CCX07191.1"/>
    </source>
</evidence>
<gene>
    <name evidence="2" type="ORF">PCON_06780</name>
</gene>
<dbReference type="AlphaFoldDB" id="U4KYW7"/>
<dbReference type="SUPFAM" id="SSF55729">
    <property type="entry name" value="Acyl-CoA N-acyltransferases (Nat)"/>
    <property type="match status" value="1"/>
</dbReference>
<proteinExistence type="predicted"/>
<sequence>MPRPMDITIRRAQLSDISAMASLGATAHLHSGLTKFLSPYVFTFVGDYLYSCERRIRRRMASARNVTFLAIDSASGNPIGYAQFLRFGCDPAAQELITQQSTWALRVLQPIVTIREFWDSWMFKDRSVDPVAAKEWEKILEEDDYWSEYKRMWYVQSLVVSPGHQKRGVGSRLMRVVLERAEVEGVVVGLEASPEGEALYRRLGFVLLQRFKNKLGDWENEQGGVFLWEPPGYIRDN</sequence>
<evidence type="ECO:0000259" key="1">
    <source>
        <dbReference type="PROSITE" id="PS51186"/>
    </source>
</evidence>
<dbReference type="Proteomes" id="UP000018144">
    <property type="component" value="Unassembled WGS sequence"/>
</dbReference>
<dbReference type="InterPro" id="IPR016181">
    <property type="entry name" value="Acyl_CoA_acyltransferase"/>
</dbReference>
<dbReference type="Pfam" id="PF13508">
    <property type="entry name" value="Acetyltransf_7"/>
    <property type="match status" value="1"/>
</dbReference>
<evidence type="ECO:0000313" key="3">
    <source>
        <dbReference type="Proteomes" id="UP000018144"/>
    </source>
</evidence>
<dbReference type="Gene3D" id="3.40.630.30">
    <property type="match status" value="1"/>
</dbReference>